<dbReference type="CDD" id="cd14316">
    <property type="entry name" value="UBA2_UBAP1_like"/>
    <property type="match status" value="1"/>
</dbReference>
<feature type="compositionally biased region" description="Low complexity" evidence="1">
    <location>
        <begin position="315"/>
        <end position="331"/>
    </location>
</feature>
<feature type="compositionally biased region" description="Basic and acidic residues" evidence="1">
    <location>
        <begin position="298"/>
        <end position="311"/>
    </location>
</feature>
<feature type="domain" description="UBA" evidence="2">
    <location>
        <begin position="649"/>
        <end position="694"/>
    </location>
</feature>
<dbReference type="PANTHER" id="PTHR15960">
    <property type="entry name" value="LD44032P"/>
    <property type="match status" value="1"/>
</dbReference>
<evidence type="ECO:0000259" key="3">
    <source>
        <dbReference type="PROSITE" id="PS51497"/>
    </source>
</evidence>
<dbReference type="InterPro" id="IPR023340">
    <property type="entry name" value="UMA"/>
</dbReference>
<dbReference type="GO" id="GO:0043130">
    <property type="term" value="F:ubiquitin binding"/>
    <property type="evidence" value="ECO:0007669"/>
    <property type="project" value="InterPro"/>
</dbReference>
<feature type="compositionally biased region" description="Basic and acidic residues" evidence="1">
    <location>
        <begin position="165"/>
        <end position="175"/>
    </location>
</feature>
<feature type="region of interest" description="Disordered" evidence="1">
    <location>
        <begin position="289"/>
        <end position="376"/>
    </location>
</feature>
<sequence>MSHHGSPPNQMDGVPVKISERFKPPPKLVLPQGVVNRLSQYDIGQVLRDSCYGGELEDTVLKRMAEWRAIKQREREERNNRLRAVEQNRLRQIEAEQKQKLHQISYPNTDELSSASDDDEDDDGKGNGDPSPTSGATDRTKAAPADEQEESEEEENDESAPSGSSDERAAKPYDHTERQLCSILVPTVIREPAPIAADALTPASLTIIPKTTTATAAAVAVCSSSVATVVTSTASIGCNNNNNNNNYNKINYSDFENDTSSPFDNMELRTINDLDILAQVLKLNTNLSSPTGAVIVPPKEEKEAASTEISRKSNPLPEQQPPRQQQQQQLPALHSNSAYTSTPYSAPSQQYSMQHAGFPSTNQYHQPPQTSISGAGVNDYLRTSYTSYHQSPQQYATVGYGSQYDQARVSSGYASSTTTAASESLYSMNNYSGPSPYNVPVSQQAAIYQPTTAPTAYGYGYSHNYVAATVVPSTSIASGQGQTVAASTATHTYAPNYGYSTATVPIYHGYQQSSSSSSGCTPTNPSANYNTTAIGHHAATMVSNEGAAASGGVSGLRSKSRSVPDILRQLNDEVQDSVARRTRNNSQTISDRHAPAVQSEEAAVATDEKRIDYTKYNQLSQAEQNLVKRISSMGFPLERVVWVLQRIGNDDKKVIEHLIPLSELLDVGFEEEKISDALLKFGNNKHKALDYLIS</sequence>
<protein>
    <submittedName>
        <fullName evidence="4">Uncharacterized protein</fullName>
    </submittedName>
</protein>
<feature type="compositionally biased region" description="Polar residues" evidence="1">
    <location>
        <begin position="105"/>
        <end position="115"/>
    </location>
</feature>
<dbReference type="SUPFAM" id="SSF46934">
    <property type="entry name" value="UBA-like"/>
    <property type="match status" value="2"/>
</dbReference>
<dbReference type="AlphaFoldDB" id="A0A2M4AM43"/>
<dbReference type="Gene3D" id="1.20.120.1920">
    <property type="entry name" value="UBAP1 SOUBA domain"/>
    <property type="match status" value="1"/>
</dbReference>
<evidence type="ECO:0000259" key="2">
    <source>
        <dbReference type="PROSITE" id="PS50030"/>
    </source>
</evidence>
<organism evidence="4">
    <name type="scientific">Anopheles triannulatus</name>
    <dbReference type="NCBI Taxonomy" id="58253"/>
    <lineage>
        <taxon>Eukaryota</taxon>
        <taxon>Metazoa</taxon>
        <taxon>Ecdysozoa</taxon>
        <taxon>Arthropoda</taxon>
        <taxon>Hexapoda</taxon>
        <taxon>Insecta</taxon>
        <taxon>Pterygota</taxon>
        <taxon>Neoptera</taxon>
        <taxon>Endopterygota</taxon>
        <taxon>Diptera</taxon>
        <taxon>Nematocera</taxon>
        <taxon>Culicoidea</taxon>
        <taxon>Culicidae</taxon>
        <taxon>Anophelinae</taxon>
        <taxon>Anopheles</taxon>
    </lineage>
</organism>
<dbReference type="GO" id="GO:0043162">
    <property type="term" value="P:ubiquitin-dependent protein catabolic process via the multivesicular body sorting pathway"/>
    <property type="evidence" value="ECO:0007669"/>
    <property type="project" value="InterPro"/>
</dbReference>
<dbReference type="EMBL" id="GGFK01008532">
    <property type="protein sequence ID" value="MBW41853.1"/>
    <property type="molecule type" value="Transcribed_RNA"/>
</dbReference>
<name>A0A2M4AM43_9DIPT</name>
<dbReference type="FunFam" id="1.20.120.1920:FF:000004">
    <property type="entry name" value="GG24751"/>
    <property type="match status" value="1"/>
</dbReference>
<dbReference type="PROSITE" id="PS50030">
    <property type="entry name" value="UBA"/>
    <property type="match status" value="1"/>
</dbReference>
<proteinExistence type="predicted"/>
<dbReference type="InterPro" id="IPR015940">
    <property type="entry name" value="UBA"/>
</dbReference>
<feature type="region of interest" description="Disordered" evidence="1">
    <location>
        <begin position="98"/>
        <end position="175"/>
    </location>
</feature>
<dbReference type="InterPro" id="IPR009060">
    <property type="entry name" value="UBA-like_sf"/>
</dbReference>
<dbReference type="GO" id="GO:0000813">
    <property type="term" value="C:ESCRT I complex"/>
    <property type="evidence" value="ECO:0007669"/>
    <property type="project" value="InterPro"/>
</dbReference>
<feature type="domain" description="UMA" evidence="3">
    <location>
        <begin position="11"/>
        <end position="61"/>
    </location>
</feature>
<dbReference type="InterPro" id="IPR038870">
    <property type="entry name" value="UBAP1"/>
</dbReference>
<accession>A0A2M4AM43</accession>
<dbReference type="PANTHER" id="PTHR15960:SF5">
    <property type="entry name" value="LD44032P"/>
    <property type="match status" value="1"/>
</dbReference>
<feature type="compositionally biased region" description="Polar residues" evidence="1">
    <location>
        <begin position="334"/>
        <end position="373"/>
    </location>
</feature>
<feature type="compositionally biased region" description="Acidic residues" evidence="1">
    <location>
        <begin position="146"/>
        <end position="158"/>
    </location>
</feature>
<evidence type="ECO:0000313" key="4">
    <source>
        <dbReference type="EMBL" id="MBW41853.1"/>
    </source>
</evidence>
<dbReference type="PROSITE" id="PS51497">
    <property type="entry name" value="UMA"/>
    <property type="match status" value="1"/>
</dbReference>
<dbReference type="InterPro" id="IPR042575">
    <property type="entry name" value="UBAP1_C"/>
</dbReference>
<dbReference type="SMART" id="SM00165">
    <property type="entry name" value="UBA"/>
    <property type="match status" value="2"/>
</dbReference>
<evidence type="ECO:0000256" key="1">
    <source>
        <dbReference type="SAM" id="MobiDB-lite"/>
    </source>
</evidence>
<reference evidence="4" key="1">
    <citation type="submission" date="2018-01" db="EMBL/GenBank/DDBJ databases">
        <title>An insight into the sialome of Amazonian anophelines.</title>
        <authorList>
            <person name="Ribeiro J.M."/>
            <person name="Scarpassa V."/>
            <person name="Calvo E."/>
        </authorList>
    </citation>
    <scope>NUCLEOTIDE SEQUENCE</scope>
    <source>
        <tissue evidence="4">Salivary glands</tissue>
    </source>
</reference>